<gene>
    <name evidence="9" type="ORF">G3446_10425</name>
</gene>
<proteinExistence type="inferred from homology"/>
<feature type="transmembrane region" description="Helical" evidence="7">
    <location>
        <begin position="305"/>
        <end position="325"/>
    </location>
</feature>
<feature type="transmembrane region" description="Helical" evidence="7">
    <location>
        <begin position="167"/>
        <end position="189"/>
    </location>
</feature>
<dbReference type="InterPro" id="IPR052923">
    <property type="entry name" value="UPF0718"/>
</dbReference>
<evidence type="ECO:0000256" key="3">
    <source>
        <dbReference type="ARBA" id="ARBA00022475"/>
    </source>
</evidence>
<keyword evidence="3" id="KW-1003">Cell membrane</keyword>
<comment type="similarity">
    <text evidence="2">Belongs to the UPF0718 family.</text>
</comment>
<feature type="transmembrane region" description="Helical" evidence="7">
    <location>
        <begin position="20"/>
        <end position="40"/>
    </location>
</feature>
<dbReference type="CDD" id="cd00371">
    <property type="entry name" value="HMA"/>
    <property type="match status" value="1"/>
</dbReference>
<evidence type="ECO:0000256" key="1">
    <source>
        <dbReference type="ARBA" id="ARBA00004651"/>
    </source>
</evidence>
<dbReference type="InterPro" id="IPR006121">
    <property type="entry name" value="HMA_dom"/>
</dbReference>
<dbReference type="SUPFAM" id="SSF55008">
    <property type="entry name" value="HMA, heavy metal-associated domain"/>
    <property type="match status" value="1"/>
</dbReference>
<feature type="transmembrane region" description="Helical" evidence="7">
    <location>
        <begin position="52"/>
        <end position="74"/>
    </location>
</feature>
<evidence type="ECO:0000256" key="5">
    <source>
        <dbReference type="ARBA" id="ARBA00022989"/>
    </source>
</evidence>
<dbReference type="AlphaFoldDB" id="A0A6M0JYP9"/>
<comment type="caution">
    <text evidence="9">The sequence shown here is derived from an EMBL/GenBank/DDBJ whole genome shotgun (WGS) entry which is preliminary data.</text>
</comment>
<dbReference type="Gene3D" id="3.30.70.100">
    <property type="match status" value="1"/>
</dbReference>
<dbReference type="PANTHER" id="PTHR34184:SF4">
    <property type="entry name" value="UPF0718 PROTEIN YCGR"/>
    <property type="match status" value="1"/>
</dbReference>
<sequence>MLAQSFFEAVWQVLIELSPSLLLGLLIAGMMRVYLPSGFVHRGLSRPDLKSVMRASVVGVPLPLCSCGVIPTALGLRNEGASKGATTAFMISTPQTGVDSILVSAAFLGWPFALFKVAAAFVTGIVGGTLVNRLTAPEAARQPEPSCVDERRERGLMPVLRYAVIDLLGAIDLWILAGVLLAAFLALVLPSDYFASQTWSQGLLGMLVVLAISLPLYVCTTGSVPIAASLIAAGLPAGSALVFLMAGPATNVATFGAVYRTLGRSILLIYLGTVIVMSVLFGLLFDGLLATPAMPMTSHEHSSGLDWLGASSAVVLLGLMAFLSFRRLKARVRADALAEEGDLVLQVQGMSCQHCVSSVKKALEGLDAVEEANPDLRAGLVRVRGERLDASQLVAAIEHAGYQAQRKSS</sequence>
<dbReference type="Pfam" id="PF03773">
    <property type="entry name" value="ArsP_1"/>
    <property type="match status" value="1"/>
</dbReference>
<dbReference type="Proteomes" id="UP000483379">
    <property type="component" value="Unassembled WGS sequence"/>
</dbReference>
<dbReference type="InterPro" id="IPR005524">
    <property type="entry name" value="DUF318"/>
</dbReference>
<dbReference type="InterPro" id="IPR036163">
    <property type="entry name" value="HMA_dom_sf"/>
</dbReference>
<evidence type="ECO:0000313" key="10">
    <source>
        <dbReference type="Proteomes" id="UP000483379"/>
    </source>
</evidence>
<feature type="transmembrane region" description="Helical" evidence="7">
    <location>
        <begin position="201"/>
        <end position="218"/>
    </location>
</feature>
<dbReference type="PROSITE" id="PS50846">
    <property type="entry name" value="HMA_2"/>
    <property type="match status" value="1"/>
</dbReference>
<evidence type="ECO:0000313" key="9">
    <source>
        <dbReference type="EMBL" id="NEV62299.1"/>
    </source>
</evidence>
<evidence type="ECO:0000256" key="2">
    <source>
        <dbReference type="ARBA" id="ARBA00006386"/>
    </source>
</evidence>
<name>A0A6M0JYP9_9GAMM</name>
<protein>
    <recommendedName>
        <fullName evidence="8">HMA domain-containing protein</fullName>
    </recommendedName>
</protein>
<dbReference type="Pfam" id="PF00403">
    <property type="entry name" value="HMA"/>
    <property type="match status" value="1"/>
</dbReference>
<keyword evidence="6 7" id="KW-0472">Membrane</keyword>
<evidence type="ECO:0000256" key="7">
    <source>
        <dbReference type="SAM" id="Phobius"/>
    </source>
</evidence>
<comment type="subcellular location">
    <subcellularLocation>
        <location evidence="1">Cell membrane</location>
        <topology evidence="1">Multi-pass membrane protein</topology>
    </subcellularLocation>
</comment>
<feature type="transmembrane region" description="Helical" evidence="7">
    <location>
        <begin position="267"/>
        <end position="285"/>
    </location>
</feature>
<evidence type="ECO:0000259" key="8">
    <source>
        <dbReference type="PROSITE" id="PS50846"/>
    </source>
</evidence>
<dbReference type="RefSeq" id="WP_164452771.1">
    <property type="nucleotide sequence ID" value="NZ_JAAIJQ010000025.1"/>
</dbReference>
<organism evidence="9 10">
    <name type="scientific">Thiorhodococcus minor</name>
    <dbReference type="NCBI Taxonomy" id="57489"/>
    <lineage>
        <taxon>Bacteria</taxon>
        <taxon>Pseudomonadati</taxon>
        <taxon>Pseudomonadota</taxon>
        <taxon>Gammaproteobacteria</taxon>
        <taxon>Chromatiales</taxon>
        <taxon>Chromatiaceae</taxon>
        <taxon>Thiorhodococcus</taxon>
    </lineage>
</organism>
<dbReference type="EMBL" id="JAAIJQ010000025">
    <property type="protein sequence ID" value="NEV62299.1"/>
    <property type="molecule type" value="Genomic_DNA"/>
</dbReference>
<dbReference type="PANTHER" id="PTHR34184">
    <property type="entry name" value="UPF0718 PROTEIN YCGR"/>
    <property type="match status" value="1"/>
</dbReference>
<keyword evidence="4 7" id="KW-0812">Transmembrane</keyword>
<evidence type="ECO:0000256" key="4">
    <source>
        <dbReference type="ARBA" id="ARBA00022692"/>
    </source>
</evidence>
<reference evidence="9 10" key="1">
    <citation type="submission" date="2020-02" db="EMBL/GenBank/DDBJ databases">
        <title>Genome sequences of Thiorhodococcus mannitoliphagus and Thiorhodococcus minor, purple sulfur photosynthetic bacteria in the gammaproteobacterial family, Chromatiaceae.</title>
        <authorList>
            <person name="Aviles F.A."/>
            <person name="Meyer T.E."/>
            <person name="Kyndt J.A."/>
        </authorList>
    </citation>
    <scope>NUCLEOTIDE SEQUENCE [LARGE SCALE GENOMIC DNA]</scope>
    <source>
        <strain evidence="9 10">DSM 11518</strain>
    </source>
</reference>
<dbReference type="GO" id="GO:0046872">
    <property type="term" value="F:metal ion binding"/>
    <property type="evidence" value="ECO:0007669"/>
    <property type="project" value="InterPro"/>
</dbReference>
<dbReference type="GO" id="GO:0005886">
    <property type="term" value="C:plasma membrane"/>
    <property type="evidence" value="ECO:0007669"/>
    <property type="project" value="UniProtKB-SubCell"/>
</dbReference>
<keyword evidence="5 7" id="KW-1133">Transmembrane helix</keyword>
<feature type="domain" description="HMA" evidence="8">
    <location>
        <begin position="341"/>
        <end position="405"/>
    </location>
</feature>
<keyword evidence="10" id="KW-1185">Reference proteome</keyword>
<evidence type="ECO:0000256" key="6">
    <source>
        <dbReference type="ARBA" id="ARBA00023136"/>
    </source>
</evidence>
<accession>A0A6M0JYP9</accession>